<dbReference type="EMBL" id="JAUHMF010000002">
    <property type="protein sequence ID" value="MDT8898775.1"/>
    <property type="molecule type" value="Genomic_DNA"/>
</dbReference>
<dbReference type="InterPro" id="IPR008949">
    <property type="entry name" value="Isoprenoid_synthase_dom_sf"/>
</dbReference>
<dbReference type="RefSeq" id="WP_315625438.1">
    <property type="nucleotide sequence ID" value="NZ_JAUHMF010000002.1"/>
</dbReference>
<reference evidence="1 2" key="1">
    <citation type="submission" date="2023-07" db="EMBL/GenBank/DDBJ databases">
        <title>Novel species of Thermanaerothrix with wide hydrolytic capabilities.</title>
        <authorList>
            <person name="Zayulina K.S."/>
            <person name="Podosokorskaya O.A."/>
            <person name="Elcheninov A.G."/>
        </authorList>
    </citation>
    <scope>NUCLEOTIDE SEQUENCE [LARGE SCALE GENOMIC DNA]</scope>
    <source>
        <strain evidence="1 2">4228-RoL</strain>
    </source>
</reference>
<dbReference type="InterPro" id="IPR002060">
    <property type="entry name" value="Squ/phyt_synthse"/>
</dbReference>
<comment type="caution">
    <text evidence="1">The sequence shown here is derived from an EMBL/GenBank/DDBJ whole genome shotgun (WGS) entry which is preliminary data.</text>
</comment>
<gene>
    <name evidence="1" type="ORF">QYE77_10900</name>
</gene>
<proteinExistence type="predicted"/>
<evidence type="ECO:0000313" key="2">
    <source>
        <dbReference type="Proteomes" id="UP001254165"/>
    </source>
</evidence>
<dbReference type="Gene3D" id="1.10.600.10">
    <property type="entry name" value="Farnesyl Diphosphate Synthase"/>
    <property type="match status" value="1"/>
</dbReference>
<sequence length="307" mass="35693">MLDLTLPSALAADITWRASRQTYLTIRWLVDRDRIPHAFCAYAYFRWVDDYLDQPTCSSANRLNFLHRQQEVITACEQGHLPPRLTPYENLLAVLIQSDPDPESGLRTYIHHMMSVMRFDAERRGQMVTEEELERYTHWLAVAVTEALHYFIGHHCPPPRHELRYRAATAAHIVHMLRDTYEDTALGYFNFPREIAEAAHILPQDIHSPPYRDWVRNRVERAREDFQSGRAYLAQVPNLRCRLAGYAYIGRFAGLLETIERENYALRPTYSECKHPFRGLSMLTSALWQTFLPSRTRATGLTTSKAG</sequence>
<dbReference type="SUPFAM" id="SSF48576">
    <property type="entry name" value="Terpenoid synthases"/>
    <property type="match status" value="1"/>
</dbReference>
<name>A0ABU3NPK2_9CHLR</name>
<dbReference type="Proteomes" id="UP001254165">
    <property type="component" value="Unassembled WGS sequence"/>
</dbReference>
<dbReference type="Pfam" id="PF00494">
    <property type="entry name" value="SQS_PSY"/>
    <property type="match status" value="1"/>
</dbReference>
<keyword evidence="2" id="KW-1185">Reference proteome</keyword>
<protein>
    <submittedName>
        <fullName evidence="1">Squalene/phytoene synthase family protein</fullName>
    </submittedName>
</protein>
<organism evidence="1 2">
    <name type="scientific">Thermanaerothrix solaris</name>
    <dbReference type="NCBI Taxonomy" id="3058434"/>
    <lineage>
        <taxon>Bacteria</taxon>
        <taxon>Bacillati</taxon>
        <taxon>Chloroflexota</taxon>
        <taxon>Anaerolineae</taxon>
        <taxon>Anaerolineales</taxon>
        <taxon>Anaerolineaceae</taxon>
        <taxon>Thermanaerothrix</taxon>
    </lineage>
</organism>
<accession>A0ABU3NPK2</accession>
<evidence type="ECO:0000313" key="1">
    <source>
        <dbReference type="EMBL" id="MDT8898775.1"/>
    </source>
</evidence>